<evidence type="ECO:0000259" key="4">
    <source>
        <dbReference type="PROSITE" id="PS01124"/>
    </source>
</evidence>
<sequence>MELLAVPIQEPVEYLKSGLFTAELGWKHHRMTHSADTELIIGVSGQVHLKVGQDAFTVGQGDILTVFPYETISCARPTTTPSKFIWIHYVQPRPTKVMYPTTWPKTTNDRALLPRFIHLKRFSQTIIASRQLLDLTHDPESFVNTKNYQTSLVILTIANAVNRQMHQQISHQTSINEVCEWIRINVATQPSVAQIAAHFFLNPDYLNRLFKRETGSTITTYIRNLKIEYAKLLLLSTHQSIQDVCEHAFFNDAKYFARVFRASTNLAPSQYRQAYTHTFLNNNQVDPGVDLKNKVSRLEHNI</sequence>
<evidence type="ECO:0000256" key="2">
    <source>
        <dbReference type="ARBA" id="ARBA00023125"/>
    </source>
</evidence>
<dbReference type="RefSeq" id="WP_051502094.1">
    <property type="nucleotide sequence ID" value="NZ_KK036538.1"/>
</dbReference>
<reference evidence="5 6" key="1">
    <citation type="journal article" date="2014" name="Genome Announc.">
        <title>Genome Sequence of Lactobacillus fabifermentans Strain T30PCM01, Isolated from Fermenting Grape Marc.</title>
        <authorList>
            <person name="Treu L."/>
            <person name="Vendramin V."/>
            <person name="Bovo B."/>
            <person name="Giacomini A."/>
            <person name="Corich V."/>
            <person name="Campanaro S."/>
        </authorList>
    </citation>
    <scope>NUCLEOTIDE SEQUENCE [LARGE SCALE GENOMIC DNA]</scope>
    <source>
        <strain evidence="5 6">T30PCM01</strain>
    </source>
</reference>
<dbReference type="PATRIC" id="fig|1400520.3.peg.3204"/>
<evidence type="ECO:0000313" key="5">
    <source>
        <dbReference type="EMBL" id="ETY72697.1"/>
    </source>
</evidence>
<dbReference type="AlphaFoldDB" id="W6T443"/>
<dbReference type="InterPro" id="IPR009057">
    <property type="entry name" value="Homeodomain-like_sf"/>
</dbReference>
<dbReference type="InterPro" id="IPR037923">
    <property type="entry name" value="HTH-like"/>
</dbReference>
<protein>
    <submittedName>
        <fullName evidence="5">AraC family transcriptional regulator</fullName>
    </submittedName>
</protein>
<dbReference type="eggNOG" id="COG4977">
    <property type="taxonomic scope" value="Bacteria"/>
</dbReference>
<accession>W6T443</accession>
<dbReference type="GO" id="GO:0003700">
    <property type="term" value="F:DNA-binding transcription factor activity"/>
    <property type="evidence" value="ECO:0007669"/>
    <property type="project" value="InterPro"/>
</dbReference>
<dbReference type="OrthoDB" id="192171at2"/>
<dbReference type="EMBL" id="AWWK01000092">
    <property type="protein sequence ID" value="ETY72697.1"/>
    <property type="molecule type" value="Genomic_DNA"/>
</dbReference>
<dbReference type="InterPro" id="IPR018062">
    <property type="entry name" value="HTH_AraC-typ_CS"/>
</dbReference>
<keyword evidence="2" id="KW-0238">DNA-binding</keyword>
<evidence type="ECO:0000256" key="1">
    <source>
        <dbReference type="ARBA" id="ARBA00023015"/>
    </source>
</evidence>
<dbReference type="SUPFAM" id="SSF51215">
    <property type="entry name" value="Regulatory protein AraC"/>
    <property type="match status" value="1"/>
</dbReference>
<dbReference type="GO" id="GO:0043565">
    <property type="term" value="F:sequence-specific DNA binding"/>
    <property type="evidence" value="ECO:0007669"/>
    <property type="project" value="InterPro"/>
</dbReference>
<dbReference type="CDD" id="cd02208">
    <property type="entry name" value="cupin_RmlC-like"/>
    <property type="match status" value="1"/>
</dbReference>
<dbReference type="Pfam" id="PF12833">
    <property type="entry name" value="HTH_18"/>
    <property type="match status" value="1"/>
</dbReference>
<dbReference type="STRING" id="1400520.LFAB_16310"/>
<dbReference type="PROSITE" id="PS01124">
    <property type="entry name" value="HTH_ARAC_FAMILY_2"/>
    <property type="match status" value="1"/>
</dbReference>
<dbReference type="InterPro" id="IPR014710">
    <property type="entry name" value="RmlC-like_jellyroll"/>
</dbReference>
<dbReference type="InterPro" id="IPR018060">
    <property type="entry name" value="HTH_AraC"/>
</dbReference>
<dbReference type="PROSITE" id="PS00041">
    <property type="entry name" value="HTH_ARAC_FAMILY_1"/>
    <property type="match status" value="1"/>
</dbReference>
<proteinExistence type="predicted"/>
<dbReference type="PANTHER" id="PTHR43280:SF28">
    <property type="entry name" value="HTH-TYPE TRANSCRIPTIONAL ACTIVATOR RHAS"/>
    <property type="match status" value="1"/>
</dbReference>
<evidence type="ECO:0000313" key="6">
    <source>
        <dbReference type="Proteomes" id="UP000019247"/>
    </source>
</evidence>
<feature type="domain" description="HTH araC/xylS-type" evidence="4">
    <location>
        <begin position="176"/>
        <end position="274"/>
    </location>
</feature>
<dbReference type="PANTHER" id="PTHR43280">
    <property type="entry name" value="ARAC-FAMILY TRANSCRIPTIONAL REGULATOR"/>
    <property type="match status" value="1"/>
</dbReference>
<dbReference type="HOGENOM" id="CLU_000445_88_6_9"/>
<dbReference type="Gene3D" id="1.10.10.60">
    <property type="entry name" value="Homeodomain-like"/>
    <property type="match status" value="2"/>
</dbReference>
<dbReference type="Proteomes" id="UP000019247">
    <property type="component" value="Unassembled WGS sequence"/>
</dbReference>
<name>W6T443_9LACO</name>
<comment type="caution">
    <text evidence="5">The sequence shown here is derived from an EMBL/GenBank/DDBJ whole genome shotgun (WGS) entry which is preliminary data.</text>
</comment>
<dbReference type="SMART" id="SM00342">
    <property type="entry name" value="HTH_ARAC"/>
    <property type="match status" value="1"/>
</dbReference>
<evidence type="ECO:0000256" key="3">
    <source>
        <dbReference type="ARBA" id="ARBA00023163"/>
    </source>
</evidence>
<dbReference type="SUPFAM" id="SSF46689">
    <property type="entry name" value="Homeodomain-like"/>
    <property type="match status" value="2"/>
</dbReference>
<keyword evidence="3" id="KW-0804">Transcription</keyword>
<organism evidence="5 6">
    <name type="scientific">Lactiplantibacillus fabifermentans T30PCM01</name>
    <dbReference type="NCBI Taxonomy" id="1400520"/>
    <lineage>
        <taxon>Bacteria</taxon>
        <taxon>Bacillati</taxon>
        <taxon>Bacillota</taxon>
        <taxon>Bacilli</taxon>
        <taxon>Lactobacillales</taxon>
        <taxon>Lactobacillaceae</taxon>
        <taxon>Lactiplantibacillus</taxon>
    </lineage>
</organism>
<gene>
    <name evidence="5" type="ORF">LFAB_16310</name>
</gene>
<keyword evidence="1" id="KW-0805">Transcription regulation</keyword>
<dbReference type="Gene3D" id="2.60.120.10">
    <property type="entry name" value="Jelly Rolls"/>
    <property type="match status" value="1"/>
</dbReference>